<dbReference type="EMBL" id="DVJS01000026">
    <property type="protein sequence ID" value="HIS96566.1"/>
    <property type="molecule type" value="Genomic_DNA"/>
</dbReference>
<feature type="chain" id="PRO_5038449033" evidence="1">
    <location>
        <begin position="25"/>
        <end position="82"/>
    </location>
</feature>
<keyword evidence="1" id="KW-0732">Signal</keyword>
<dbReference type="AlphaFoldDB" id="A0A9D1K835"/>
<comment type="caution">
    <text evidence="2">The sequence shown here is derived from an EMBL/GenBank/DDBJ whole genome shotgun (WGS) entry which is preliminary data.</text>
</comment>
<evidence type="ECO:0000313" key="3">
    <source>
        <dbReference type="Proteomes" id="UP000886876"/>
    </source>
</evidence>
<proteinExistence type="predicted"/>
<reference evidence="2" key="1">
    <citation type="submission" date="2020-10" db="EMBL/GenBank/DDBJ databases">
        <authorList>
            <person name="Gilroy R."/>
        </authorList>
    </citation>
    <scope>NUCLEOTIDE SEQUENCE</scope>
    <source>
        <strain evidence="2">ChiHecec3B27-6122</strain>
    </source>
</reference>
<feature type="signal peptide" evidence="1">
    <location>
        <begin position="1"/>
        <end position="24"/>
    </location>
</feature>
<dbReference type="Proteomes" id="UP000886876">
    <property type="component" value="Unassembled WGS sequence"/>
</dbReference>
<evidence type="ECO:0000313" key="2">
    <source>
        <dbReference type="EMBL" id="HIS96566.1"/>
    </source>
</evidence>
<accession>A0A9D1K835</accession>
<name>A0A9D1K835_9FIRM</name>
<reference evidence="2" key="2">
    <citation type="journal article" date="2021" name="PeerJ">
        <title>Extensive microbial diversity within the chicken gut microbiome revealed by metagenomics and culture.</title>
        <authorList>
            <person name="Gilroy R."/>
            <person name="Ravi A."/>
            <person name="Getino M."/>
            <person name="Pursley I."/>
            <person name="Horton D.L."/>
            <person name="Alikhan N.F."/>
            <person name="Baker D."/>
            <person name="Gharbi K."/>
            <person name="Hall N."/>
            <person name="Watson M."/>
            <person name="Adriaenssens E.M."/>
            <person name="Foster-Nyarko E."/>
            <person name="Jarju S."/>
            <person name="Secka A."/>
            <person name="Antonio M."/>
            <person name="Oren A."/>
            <person name="Chaudhuri R.R."/>
            <person name="La Ragione R."/>
            <person name="Hildebrand F."/>
            <person name="Pallen M.J."/>
        </authorList>
    </citation>
    <scope>NUCLEOTIDE SEQUENCE</scope>
    <source>
        <strain evidence="2">ChiHecec3B27-6122</strain>
    </source>
</reference>
<sequence length="82" mass="8795">MKRLISTLLLAALLCGCLVSGALAGSDDALEQFGSIADTICGLDGPQMVSAGSMARPPMNSSPRFWPTWRPWTSTRQRRITG</sequence>
<gene>
    <name evidence="2" type="ORF">IAD42_01170</name>
</gene>
<organism evidence="2 3">
    <name type="scientific">Candidatus Scatomorpha pullistercoris</name>
    <dbReference type="NCBI Taxonomy" id="2840929"/>
    <lineage>
        <taxon>Bacteria</taxon>
        <taxon>Bacillati</taxon>
        <taxon>Bacillota</taxon>
        <taxon>Clostridia</taxon>
        <taxon>Eubacteriales</taxon>
        <taxon>Candidatus Scatomorpha</taxon>
    </lineage>
</organism>
<evidence type="ECO:0000256" key="1">
    <source>
        <dbReference type="SAM" id="SignalP"/>
    </source>
</evidence>
<protein>
    <submittedName>
        <fullName evidence="2">Uncharacterized protein</fullName>
    </submittedName>
</protein>
<dbReference type="PROSITE" id="PS51257">
    <property type="entry name" value="PROKAR_LIPOPROTEIN"/>
    <property type="match status" value="1"/>
</dbReference>